<name>A0A7V8FQV3_9BURK</name>
<dbReference type="InterPro" id="IPR006286">
    <property type="entry name" value="C56_PfpI-like"/>
</dbReference>
<dbReference type="SUPFAM" id="SSF52317">
    <property type="entry name" value="Class I glutamine amidotransferase-like"/>
    <property type="match status" value="1"/>
</dbReference>
<organism evidence="3 4">
    <name type="scientific">Paracidovorax wautersii</name>
    <dbReference type="NCBI Taxonomy" id="1177982"/>
    <lineage>
        <taxon>Bacteria</taxon>
        <taxon>Pseudomonadati</taxon>
        <taxon>Pseudomonadota</taxon>
        <taxon>Betaproteobacteria</taxon>
        <taxon>Burkholderiales</taxon>
        <taxon>Comamonadaceae</taxon>
        <taxon>Paracidovorax</taxon>
    </lineage>
</organism>
<dbReference type="EMBL" id="WNDQ01000009">
    <property type="protein sequence ID" value="KAF1022770.1"/>
    <property type="molecule type" value="Genomic_DNA"/>
</dbReference>
<comment type="caution">
    <text evidence="3">The sequence shown here is derived from an EMBL/GenBank/DDBJ whole genome shotgun (WGS) entry which is preliminary data.</text>
</comment>
<dbReference type="CDD" id="cd03134">
    <property type="entry name" value="GATase1_PfpI_like"/>
    <property type="match status" value="1"/>
</dbReference>
<accession>A0A7V8FQV3</accession>
<evidence type="ECO:0000259" key="2">
    <source>
        <dbReference type="Pfam" id="PF01965"/>
    </source>
</evidence>
<dbReference type="GO" id="GO:0008233">
    <property type="term" value="F:peptidase activity"/>
    <property type="evidence" value="ECO:0007669"/>
    <property type="project" value="UniProtKB-KW"/>
</dbReference>
<dbReference type="NCBIfam" id="TIGR01382">
    <property type="entry name" value="PfpI"/>
    <property type="match status" value="1"/>
</dbReference>
<dbReference type="PANTHER" id="PTHR42733:SF12">
    <property type="entry name" value="PROTEINASE"/>
    <property type="match status" value="1"/>
</dbReference>
<evidence type="ECO:0000256" key="1">
    <source>
        <dbReference type="ARBA" id="ARBA00008542"/>
    </source>
</evidence>
<sequence length="193" mass="20326">MAAISSDTNSQNLPRLDGRKVAILVTDGFEQVELTGPKSALEEAGAQTTIIAPSTASNGQVQGFNHHDKADALPVDATLAQADPAQFDAVLLPGGVINADALRTDERAQAFVRAVDHAGKPVAVICHGAWLLASADLARGRTLTSWPSLQDDLRNAGAAWVDAQVHTDRNWISSRKPDDVPAFSRAFAQALAA</sequence>
<gene>
    <name evidence="3" type="primary">yraA</name>
    <name evidence="3" type="ORF">GAK30_00927</name>
</gene>
<keyword evidence="3" id="KW-0378">Hydrolase</keyword>
<proteinExistence type="inferred from homology"/>
<evidence type="ECO:0000313" key="4">
    <source>
        <dbReference type="Proteomes" id="UP000461670"/>
    </source>
</evidence>
<dbReference type="InterPro" id="IPR029062">
    <property type="entry name" value="Class_I_gatase-like"/>
</dbReference>
<dbReference type="PROSITE" id="PS51276">
    <property type="entry name" value="PEPTIDASE_C56_PFPI"/>
    <property type="match status" value="1"/>
</dbReference>
<reference evidence="4" key="1">
    <citation type="journal article" date="2020" name="MBio">
        <title>Horizontal gene transfer to a defensive symbiont with a reduced genome amongst a multipartite beetle microbiome.</title>
        <authorList>
            <person name="Waterworth S.C."/>
            <person name="Florez L.V."/>
            <person name="Rees E.R."/>
            <person name="Hertweck C."/>
            <person name="Kaltenpoth M."/>
            <person name="Kwan J.C."/>
        </authorList>
    </citation>
    <scope>NUCLEOTIDE SEQUENCE [LARGE SCALE GENOMIC DNA]</scope>
</reference>
<feature type="domain" description="DJ-1/PfpI" evidence="2">
    <location>
        <begin position="19"/>
        <end position="188"/>
    </location>
</feature>
<keyword evidence="3" id="KW-0645">Protease</keyword>
<dbReference type="PANTHER" id="PTHR42733">
    <property type="entry name" value="DJ-1 PROTEIN"/>
    <property type="match status" value="1"/>
</dbReference>
<protein>
    <submittedName>
        <fullName evidence="3">Putative cysteine protease YraA</fullName>
    </submittedName>
</protein>
<evidence type="ECO:0000313" key="3">
    <source>
        <dbReference type="EMBL" id="KAF1022770.1"/>
    </source>
</evidence>
<comment type="similarity">
    <text evidence="1">Belongs to the peptidase C56 family.</text>
</comment>
<dbReference type="Gene3D" id="3.40.50.880">
    <property type="match status" value="1"/>
</dbReference>
<dbReference type="Pfam" id="PF01965">
    <property type="entry name" value="DJ-1_PfpI"/>
    <property type="match status" value="1"/>
</dbReference>
<dbReference type="GO" id="GO:0006508">
    <property type="term" value="P:proteolysis"/>
    <property type="evidence" value="ECO:0007669"/>
    <property type="project" value="UniProtKB-KW"/>
</dbReference>
<dbReference type="AlphaFoldDB" id="A0A7V8FQV3"/>
<dbReference type="Proteomes" id="UP000461670">
    <property type="component" value="Unassembled WGS sequence"/>
</dbReference>
<dbReference type="InterPro" id="IPR002818">
    <property type="entry name" value="DJ-1/PfpI"/>
</dbReference>